<feature type="transmembrane region" description="Helical" evidence="2">
    <location>
        <begin position="2153"/>
        <end position="2171"/>
    </location>
</feature>
<feature type="transmembrane region" description="Helical" evidence="2">
    <location>
        <begin position="319"/>
        <end position="337"/>
    </location>
</feature>
<feature type="transmembrane region" description="Helical" evidence="2">
    <location>
        <begin position="2082"/>
        <end position="2103"/>
    </location>
</feature>
<keyword evidence="2" id="KW-1133">Transmembrane helix</keyword>
<feature type="transmembrane region" description="Helical" evidence="2">
    <location>
        <begin position="1225"/>
        <end position="1242"/>
    </location>
</feature>
<proteinExistence type="predicted"/>
<feature type="transmembrane region" description="Helical" evidence="2">
    <location>
        <begin position="1992"/>
        <end position="2012"/>
    </location>
</feature>
<feature type="transmembrane region" description="Helical" evidence="2">
    <location>
        <begin position="255"/>
        <end position="274"/>
    </location>
</feature>
<keyword evidence="2" id="KW-0472">Membrane</keyword>
<feature type="transmembrane region" description="Helical" evidence="2">
    <location>
        <begin position="294"/>
        <end position="313"/>
    </location>
</feature>
<keyword evidence="2" id="KW-0812">Transmembrane</keyword>
<feature type="transmembrane region" description="Helical" evidence="2">
    <location>
        <begin position="1200"/>
        <end position="1219"/>
    </location>
</feature>
<evidence type="ECO:0000313" key="4">
    <source>
        <dbReference type="Proteomes" id="UP000243579"/>
    </source>
</evidence>
<feature type="transmembrane region" description="Helical" evidence="2">
    <location>
        <begin position="1870"/>
        <end position="1891"/>
    </location>
</feature>
<evidence type="ECO:0000256" key="1">
    <source>
        <dbReference type="SAM" id="MobiDB-lite"/>
    </source>
</evidence>
<reference evidence="3 4" key="1">
    <citation type="journal article" date="2014" name="Genome Biol. Evol.">
        <title>The secreted proteins of Achlya hypogyna and Thraustotheca clavata identify the ancestral oomycete secretome and reveal gene acquisitions by horizontal gene transfer.</title>
        <authorList>
            <person name="Misner I."/>
            <person name="Blouin N."/>
            <person name="Leonard G."/>
            <person name="Richards T.A."/>
            <person name="Lane C.E."/>
        </authorList>
    </citation>
    <scope>NUCLEOTIDE SEQUENCE [LARGE SCALE GENOMIC DNA]</scope>
    <source>
        <strain evidence="3 4">ATCC 48635</strain>
    </source>
</reference>
<keyword evidence="4" id="KW-1185">Reference proteome</keyword>
<organism evidence="3 4">
    <name type="scientific">Achlya hypogyna</name>
    <name type="common">Oomycete</name>
    <name type="synonym">Protoachlya hypogyna</name>
    <dbReference type="NCBI Taxonomy" id="1202772"/>
    <lineage>
        <taxon>Eukaryota</taxon>
        <taxon>Sar</taxon>
        <taxon>Stramenopiles</taxon>
        <taxon>Oomycota</taxon>
        <taxon>Saprolegniomycetes</taxon>
        <taxon>Saprolegniales</taxon>
        <taxon>Achlyaceae</taxon>
        <taxon>Achlya</taxon>
    </lineage>
</organism>
<accession>A0A1V9ZU99</accession>
<feature type="transmembrane region" description="Helical" evidence="2">
    <location>
        <begin position="1017"/>
        <end position="1037"/>
    </location>
</feature>
<evidence type="ECO:0000313" key="3">
    <source>
        <dbReference type="EMBL" id="OQS01360.1"/>
    </source>
</evidence>
<evidence type="ECO:0000256" key="2">
    <source>
        <dbReference type="SAM" id="Phobius"/>
    </source>
</evidence>
<feature type="transmembrane region" description="Helical" evidence="2">
    <location>
        <begin position="975"/>
        <end position="997"/>
    </location>
</feature>
<name>A0A1V9ZU99_ACHHY</name>
<sequence length="2194" mass="244912">MVQCFADVACTKGDWAACGYAWLYVVPVGVLWFVWIGVGLAMLIRTGRRVQFDPGVVHDPLAQGIAIALAQRKSDTERRPRLLRYLKLCAMWAEWPLFTFTPLNIALKSTGNATPWSNMLLMLSATSEAVNLLIALVCDEARLMRFAYPITFDVFYTTIVATFLRLGTCPPGYDHIALPGGATCECLSRYGIYWAVGFAGFVSIYSSALYYKTYIEPLATTVDFRFQTSFQIIMVMALNPIVSMLVNAMDLQQSPTVAVVITIGLLVCASFLLFYTFRTQPCIGSGRIPNNIRVLSFSSAIYTSLCVLVLVPTQGSMWHLYYALIPLPLLWLSAWHINNRRALLYHIPDLSILELLKETSAQAVVVGAIAAFHVDVTRLPVRDYDALIIRLNALAKDSEPLCRIYAIRTLWFCHLENFRKSVRVVGEVAASAAVPDNWWRKDEANPERLFAAKATLFPSQRRLSLCSDRDVLKVLQSDASSMSSRRQGKRLSLSTNALSITPTVSYEPKELSKKASAVETPYHIVRILDKHWISKTEHPDEAALQFGLLYQYSLETLSQSRKLQDTIATFEVADFLLQWYKSRYLRLSKAVYLEVLCSLCATQDPKLVMDVTHSLYNASLDGVIPMDLWLHNTSFLNQFMLALGHASKSTVFKCADVLTMVLEAAVAHPNVNLYNLLVPTSMQKLQNAFWEWHAVYDVSDALERAYGLLRDLEERPVAIRSKLSSHNWHALSKFKHGVAQILTPSGSKAPTLNFDFTMTQFQLQGDLSPVPSSCLLMAYQEIRLMPFPVSIGEGAAAPAKALVSHTTKVKFRSKATTLVSNEVICEIKRRRALRSEFVDLVDQAYYVHTTTTFRLATGSSTTRRRGHRNSALVSISARLAQIYHKTEGIAIHDYIATALDPNLLTFFEEHIKPLMLVLWVAIGAGMLRHDRSTSKHFEFNAVKIHDPLAQGVAVAISQRRSYSTRRPRLQRHMKVIGMLAELPSLTFAPLTIAFKVASMENVVEELLLSLNFLNEAVNLSLAVICGVVIVVLRCHSVTSRRSEFLLDEFAYPVAFDLFYIPIVSTFLRIGTCPEIFEHLELPGGATCDCIDRFGIYWALGLGGFVLFFAGSLYFKIYIEPQSTMMDFRFQSGYQIIMVMARTVDPLIAMLVAGLDLHGQVHTAVAISTGYLLCMILLLVYSYKTQPCIGSGYIPNCIRALTFSSAIYSTLCVLVFLSSHDGHDDLYYMLIPLPVVWIAAWALNHRRASQFHIPDLSILELLRTSLPQAKTVSAIAALYVDAVKLHPRTPLCRVYAIRTLWFAHIEAFRKAKRVVGEQNDATAVPPKLWVKDRENPDRPSSALRRGSRRNSSFRLRDATKEKRIKVFRVEDVKAATAHLSSMLSLECIPPQDVPTPSSAHSSGWTSYLSRSRSATSRVVAATVPSSYHVVLIRDKNWISKGESSDAAVTHFQGLYQYSLEVLSQSRAAGDLVALYEAALFLLQWYKTRYLRLSNAAFIEVTAALIGAHDTKLVVDAVHSLYCACRADVLPAELWLKNTSAFHQLVFGLRQRSASTVAKCAHVVASVLAAAIDDKSVNLYILLSPAAIGTIHDAFWAWHASYRVSNILEKTCLHLHTLEMQHRKKIMCSRPLALSPPLSIAEKIKLKTTELRSNVKSFIARSKNSVGVSGDVTESAAPRTMGEKCASKSTLRFPTKTAATDQTESSFDLQTKPPLQRVRSKAAISQAVARSKTLQAAPRLPTGSRLTVFSFVPPEIIVEIDRRQMLREQFSNVLHRAAKLHQGNTEKAGPSLNDVIPNATRPTASAKLDLVLHKIATLYFEAQECAMVDYAATALDPNLRAFFITNIEPRLGALPRRHHCDRLDWSACGYDWLVEVAIGVIALLWIVLGVAMMNYDSSTTRHFELDVAKIHDPLAQGIAVALAQRKSATEERPWLLRKMKLLGMWAEWPAYTFAPLALAFKAAGIEDVVEALAMELSPVVDVFLSYCFRPQRRYVLMLVLTAVGLFGAVVLRQWGSHRGDICKLSSGTNWCVGRNVIHHFLCPLYLDVLYIPIVSTFLRLGTCPEGFYHIPLPGGAVCDCVDRFGVFAVVGLFGFVMIYMSSLYYKIYIEPLSTTMDFRFQTGYDIVMVMARTLDPILSMLIVSMHHNVAITKTMPTAVCLLLSMVALFVYSYKTQPCIGSGRTPNNIRALTFSSS</sequence>
<feature type="transmembrane region" description="Helical" evidence="2">
    <location>
        <begin position="232"/>
        <end position="249"/>
    </location>
</feature>
<feature type="transmembrane region" description="Helical" evidence="2">
    <location>
        <begin position="21"/>
        <end position="44"/>
    </location>
</feature>
<feature type="transmembrane region" description="Helical" evidence="2">
    <location>
        <begin position="192"/>
        <end position="211"/>
    </location>
</feature>
<dbReference type="EMBL" id="JNBR01000009">
    <property type="protein sequence ID" value="OQS01360.1"/>
    <property type="molecule type" value="Genomic_DNA"/>
</dbReference>
<comment type="caution">
    <text evidence="3">The sequence shown here is derived from an EMBL/GenBank/DDBJ whole genome shotgun (WGS) entry which is preliminary data.</text>
</comment>
<feature type="transmembrane region" description="Helical" evidence="2">
    <location>
        <begin position="1135"/>
        <end position="1154"/>
    </location>
</feature>
<feature type="transmembrane region" description="Helical" evidence="2">
    <location>
        <begin position="1160"/>
        <end position="1180"/>
    </location>
</feature>
<feature type="transmembrane region" description="Helical" evidence="2">
    <location>
        <begin position="1095"/>
        <end position="1114"/>
    </location>
</feature>
<protein>
    <submittedName>
        <fullName evidence="3">Uncharacterized protein</fullName>
    </submittedName>
</protein>
<dbReference type="OrthoDB" id="70232at2759"/>
<gene>
    <name evidence="3" type="ORF">ACHHYP_01205</name>
</gene>
<feature type="non-terminal residue" evidence="3">
    <location>
        <position position="2194"/>
    </location>
</feature>
<feature type="region of interest" description="Disordered" evidence="1">
    <location>
        <begin position="1329"/>
        <end position="1353"/>
    </location>
</feature>
<dbReference type="Proteomes" id="UP000243579">
    <property type="component" value="Unassembled WGS sequence"/>
</dbReference>